<feature type="transmembrane region" description="Helical" evidence="1">
    <location>
        <begin position="14"/>
        <end position="39"/>
    </location>
</feature>
<evidence type="ECO:0000313" key="3">
    <source>
        <dbReference type="Proteomes" id="UP000317593"/>
    </source>
</evidence>
<keyword evidence="1" id="KW-0472">Membrane</keyword>
<evidence type="ECO:0000256" key="1">
    <source>
        <dbReference type="SAM" id="Phobius"/>
    </source>
</evidence>
<dbReference type="EMBL" id="FXTH01000016">
    <property type="protein sequence ID" value="SMO82760.1"/>
    <property type="molecule type" value="Genomic_DNA"/>
</dbReference>
<gene>
    <name evidence="2" type="ORF">SAMN06265218_11628</name>
</gene>
<accession>A0A521EHY0</accession>
<dbReference type="RefSeq" id="WP_221930075.1">
    <property type="nucleotide sequence ID" value="NZ_FXTH01000016.1"/>
</dbReference>
<keyword evidence="3" id="KW-1185">Reference proteome</keyword>
<proteinExistence type="predicted"/>
<keyword evidence="1" id="KW-1133">Transmembrane helix</keyword>
<feature type="transmembrane region" description="Helical" evidence="1">
    <location>
        <begin position="124"/>
        <end position="143"/>
    </location>
</feature>
<feature type="transmembrane region" description="Helical" evidence="1">
    <location>
        <begin position="89"/>
        <end position="112"/>
    </location>
</feature>
<protein>
    <submittedName>
        <fullName evidence="2">Uncharacterized protein</fullName>
    </submittedName>
</protein>
<evidence type="ECO:0000313" key="2">
    <source>
        <dbReference type="EMBL" id="SMO82760.1"/>
    </source>
</evidence>
<keyword evidence="1" id="KW-0812">Transmembrane</keyword>
<dbReference type="Proteomes" id="UP000317593">
    <property type="component" value="Unassembled WGS sequence"/>
</dbReference>
<organism evidence="2 3">
    <name type="scientific">Fodinibius sediminis</name>
    <dbReference type="NCBI Taxonomy" id="1214077"/>
    <lineage>
        <taxon>Bacteria</taxon>
        <taxon>Pseudomonadati</taxon>
        <taxon>Balneolota</taxon>
        <taxon>Balneolia</taxon>
        <taxon>Balneolales</taxon>
        <taxon>Balneolaceae</taxon>
        <taxon>Fodinibius</taxon>
    </lineage>
</organism>
<reference evidence="2 3" key="1">
    <citation type="submission" date="2017-05" db="EMBL/GenBank/DDBJ databases">
        <authorList>
            <person name="Varghese N."/>
            <person name="Submissions S."/>
        </authorList>
    </citation>
    <scope>NUCLEOTIDE SEQUENCE [LARGE SCALE GENOMIC DNA]</scope>
    <source>
        <strain evidence="2 3">DSM 21194</strain>
    </source>
</reference>
<sequence length="145" mass="15512">MSSLLTNTSTKKGLWYGLLGTLLMSIIMLIGMGTGVSPIPEPIPAAIAKGLLGSAPKPLIIAFAIITHFGYGAFWGAVLFNWVKTKGNIWYGLGWGVMLWLIMDLIVLPFLGWGVFGLAVTPKIAIATLVLHLIYGGTLGWGLQK</sequence>
<dbReference type="AlphaFoldDB" id="A0A521EHY0"/>
<name>A0A521EHY0_9BACT</name>
<feature type="transmembrane region" description="Helical" evidence="1">
    <location>
        <begin position="59"/>
        <end position="82"/>
    </location>
</feature>